<accession>A0ABS6HEN8</accession>
<organism evidence="1 2">
    <name type="scientific">Falsiroseomonas oleicola</name>
    <dbReference type="NCBI Taxonomy" id="2801474"/>
    <lineage>
        <taxon>Bacteria</taxon>
        <taxon>Pseudomonadati</taxon>
        <taxon>Pseudomonadota</taxon>
        <taxon>Alphaproteobacteria</taxon>
        <taxon>Acetobacterales</taxon>
        <taxon>Roseomonadaceae</taxon>
        <taxon>Falsiroseomonas</taxon>
    </lineage>
</organism>
<gene>
    <name evidence="1" type="ORF">JJQ90_20645</name>
</gene>
<proteinExistence type="predicted"/>
<dbReference type="Pfam" id="PF01244">
    <property type="entry name" value="Peptidase_M19"/>
    <property type="match status" value="1"/>
</dbReference>
<keyword evidence="2" id="KW-1185">Reference proteome</keyword>
<dbReference type="Proteomes" id="UP000689967">
    <property type="component" value="Unassembled WGS sequence"/>
</dbReference>
<dbReference type="EMBL" id="JAERQM010000006">
    <property type="protein sequence ID" value="MBU8546143.1"/>
    <property type="molecule type" value="Genomic_DNA"/>
</dbReference>
<dbReference type="PROSITE" id="PS51365">
    <property type="entry name" value="RENAL_DIPEPTIDASE_2"/>
    <property type="match status" value="1"/>
</dbReference>
<reference evidence="1 2" key="1">
    <citation type="submission" date="2021-01" db="EMBL/GenBank/DDBJ databases">
        <title>Roseomonas sp. nov, a bacterium isolated from an oil production mixture in Yumen Oilfield.</title>
        <authorList>
            <person name="Wu D."/>
        </authorList>
    </citation>
    <scope>NUCLEOTIDE SEQUENCE [LARGE SCALE GENOMIC DNA]</scope>
    <source>
        <strain evidence="1 2">ROY-5-3</strain>
    </source>
</reference>
<dbReference type="PANTHER" id="PTHR10443">
    <property type="entry name" value="MICROSOMAL DIPEPTIDASE"/>
    <property type="match status" value="1"/>
</dbReference>
<evidence type="ECO:0000313" key="1">
    <source>
        <dbReference type="EMBL" id="MBU8546143.1"/>
    </source>
</evidence>
<evidence type="ECO:0000313" key="2">
    <source>
        <dbReference type="Proteomes" id="UP000689967"/>
    </source>
</evidence>
<name>A0ABS6HEN8_9PROT</name>
<comment type="caution">
    <text evidence="1">The sequence shown here is derived from an EMBL/GenBank/DDBJ whole genome shotgun (WGS) entry which is preliminary data.</text>
</comment>
<dbReference type="PANTHER" id="PTHR10443:SF12">
    <property type="entry name" value="DIPEPTIDASE"/>
    <property type="match status" value="1"/>
</dbReference>
<sequence length="417" mass="44427">MADYVDARLNPVVGPGPGPVSTSHASLHDRLFVADLHADTLMWRRDLLERGRWGHVDVPRLRQGGINLQVFTVVTQTPPERHSHAPGIENEHCVSSSSTNMTGLLSVVQGRPLETWGNLRSRALYQARRLDEAVLRSLRSGETELLPVRHVDDLRRLVRLHAEGRDVLGAVLGLEGANWIGGAEFSEAQVRAEVRALYNAGFRTFALTHRFDNSLSGSSEGCDRYGLTPQGAAALDEAQDLGMVIDLAHVSSRSLQDILRLRLLRRPPIVSHTGVQASCTGPCHRGRNLADDELVAIARLGGVIGIGFWPEAVGSGGTSAILASFARAAAVLTSAGLSPWRHLAFGSDYDGAVEVPFDATGMPGLTQALVQGAGGTAAAMPPEALPLVAGANVCRVMALSLPGGGMQAAEDICLRLR</sequence>
<protein>
    <submittedName>
        <fullName evidence="1">Membrane dipeptidase</fullName>
    </submittedName>
</protein>
<dbReference type="InterPro" id="IPR008257">
    <property type="entry name" value="Pept_M19"/>
</dbReference>